<feature type="transmembrane region" description="Helical" evidence="9">
    <location>
        <begin position="310"/>
        <end position="330"/>
    </location>
</feature>
<evidence type="ECO:0000256" key="5">
    <source>
        <dbReference type="ARBA" id="ARBA00022692"/>
    </source>
</evidence>
<dbReference type="OrthoDB" id="199930at2759"/>
<dbReference type="Pfam" id="PF07690">
    <property type="entry name" value="MFS_1"/>
    <property type="match status" value="1"/>
</dbReference>
<evidence type="ECO:0000256" key="9">
    <source>
        <dbReference type="SAM" id="Phobius"/>
    </source>
</evidence>
<name>A0A3N4J5K5_9PEZI</name>
<dbReference type="STRING" id="1336337.A0A3N4J5K5"/>
<organism evidence="10 11">
    <name type="scientific">Choiromyces venosus 120613-1</name>
    <dbReference type="NCBI Taxonomy" id="1336337"/>
    <lineage>
        <taxon>Eukaryota</taxon>
        <taxon>Fungi</taxon>
        <taxon>Dikarya</taxon>
        <taxon>Ascomycota</taxon>
        <taxon>Pezizomycotina</taxon>
        <taxon>Pezizomycetes</taxon>
        <taxon>Pezizales</taxon>
        <taxon>Tuberaceae</taxon>
        <taxon>Choiromyces</taxon>
    </lineage>
</organism>
<evidence type="ECO:0000256" key="6">
    <source>
        <dbReference type="ARBA" id="ARBA00022989"/>
    </source>
</evidence>
<dbReference type="InterPro" id="IPR011701">
    <property type="entry name" value="MFS"/>
</dbReference>
<dbReference type="AlphaFoldDB" id="A0A3N4J5K5"/>
<protein>
    <recommendedName>
        <fullName evidence="8">Probable transporter MCH1</fullName>
    </recommendedName>
</protein>
<evidence type="ECO:0000256" key="3">
    <source>
        <dbReference type="ARBA" id="ARBA00022448"/>
    </source>
</evidence>
<evidence type="ECO:0000256" key="8">
    <source>
        <dbReference type="ARBA" id="ARBA00039330"/>
    </source>
</evidence>
<evidence type="ECO:0000313" key="10">
    <source>
        <dbReference type="EMBL" id="RPA93455.1"/>
    </source>
</evidence>
<keyword evidence="6 9" id="KW-1133">Transmembrane helix</keyword>
<proteinExistence type="inferred from homology"/>
<dbReference type="PANTHER" id="PTHR21576">
    <property type="entry name" value="UNCHARACTERIZED NODULIN-LIKE PROTEIN"/>
    <property type="match status" value="1"/>
</dbReference>
<evidence type="ECO:0000313" key="11">
    <source>
        <dbReference type="Proteomes" id="UP000276215"/>
    </source>
</evidence>
<feature type="transmembrane region" description="Helical" evidence="9">
    <location>
        <begin position="273"/>
        <end position="298"/>
    </location>
</feature>
<evidence type="ECO:0000256" key="1">
    <source>
        <dbReference type="ARBA" id="ARBA00004128"/>
    </source>
</evidence>
<dbReference type="InterPro" id="IPR036259">
    <property type="entry name" value="MFS_trans_sf"/>
</dbReference>
<keyword evidence="5 9" id="KW-0812">Transmembrane</keyword>
<evidence type="ECO:0000256" key="7">
    <source>
        <dbReference type="ARBA" id="ARBA00023136"/>
    </source>
</evidence>
<sequence>MVLAFVFIGMGTSSMYFAGVTTSAKNFTGNRGLALSLPIAAFGLSSLWQSQVVSRVFTDKTTGELGISTIFLAYAVFLLVIGILGALGLKVIKSAEEISRTGERESLLEGGQRSVGASYGTTVQEAVDEQVPEKRPLINKATWEFLTDNNMWFFAAGVFLVTGPGEAFINNMGTLITTLYPPPSTASQIRNPIDPATHVSIVAATSTIARVVAGILSDYLAPPVPTSDACPPPPPRKFPRCSRMCLLFLFAFLMLLGNLYVSLGYVQENGENFWIVSSSIGAGYGAVFCLAPTVVSVVWGTENFGTNWGIVTMTPAVGATVFGSIFAWGYDHYADKNGICWGEDCYSASFMVMVVSVACALVGWSIAWKGPSGWSARGITV</sequence>
<feature type="transmembrane region" description="Helical" evidence="9">
    <location>
        <begin position="246"/>
        <end position="267"/>
    </location>
</feature>
<keyword evidence="7 9" id="KW-0472">Membrane</keyword>
<dbReference type="EMBL" id="ML120452">
    <property type="protein sequence ID" value="RPA93455.1"/>
    <property type="molecule type" value="Genomic_DNA"/>
</dbReference>
<keyword evidence="3" id="KW-0813">Transport</keyword>
<feature type="transmembrane region" description="Helical" evidence="9">
    <location>
        <begin position="65"/>
        <end position="89"/>
    </location>
</feature>
<accession>A0A3N4J5K5</accession>
<dbReference type="Proteomes" id="UP000276215">
    <property type="component" value="Unassembled WGS sequence"/>
</dbReference>
<dbReference type="PANTHER" id="PTHR21576:SF45">
    <property type="entry name" value="TRANSPORTER MCH1-RELATED"/>
    <property type="match status" value="1"/>
</dbReference>
<comment type="subcellular location">
    <subcellularLocation>
        <location evidence="1">Vacuole membrane</location>
        <topology evidence="1">Multi-pass membrane protein</topology>
    </subcellularLocation>
</comment>
<keyword evidence="11" id="KW-1185">Reference proteome</keyword>
<dbReference type="GO" id="GO:0022857">
    <property type="term" value="F:transmembrane transporter activity"/>
    <property type="evidence" value="ECO:0007669"/>
    <property type="project" value="InterPro"/>
</dbReference>
<dbReference type="GO" id="GO:0000329">
    <property type="term" value="C:fungal-type vacuole membrane"/>
    <property type="evidence" value="ECO:0007669"/>
    <property type="project" value="TreeGrafter"/>
</dbReference>
<dbReference type="SUPFAM" id="SSF103473">
    <property type="entry name" value="MFS general substrate transporter"/>
    <property type="match status" value="1"/>
</dbReference>
<evidence type="ECO:0000256" key="2">
    <source>
        <dbReference type="ARBA" id="ARBA00008335"/>
    </source>
</evidence>
<keyword evidence="4" id="KW-0926">Vacuole</keyword>
<comment type="similarity">
    <text evidence="2">Belongs to the major facilitator superfamily.</text>
</comment>
<feature type="transmembrane region" description="Helical" evidence="9">
    <location>
        <begin position="350"/>
        <end position="368"/>
    </location>
</feature>
<gene>
    <name evidence="10" type="ORF">L873DRAFT_62832</name>
</gene>
<evidence type="ECO:0000256" key="4">
    <source>
        <dbReference type="ARBA" id="ARBA00022554"/>
    </source>
</evidence>
<dbReference type="Gene3D" id="1.20.1250.20">
    <property type="entry name" value="MFS general substrate transporter like domains"/>
    <property type="match status" value="1"/>
</dbReference>
<reference evidence="10 11" key="1">
    <citation type="journal article" date="2018" name="Nat. Ecol. Evol.">
        <title>Pezizomycetes genomes reveal the molecular basis of ectomycorrhizal truffle lifestyle.</title>
        <authorList>
            <person name="Murat C."/>
            <person name="Payen T."/>
            <person name="Noel B."/>
            <person name="Kuo A."/>
            <person name="Morin E."/>
            <person name="Chen J."/>
            <person name="Kohler A."/>
            <person name="Krizsan K."/>
            <person name="Balestrini R."/>
            <person name="Da Silva C."/>
            <person name="Montanini B."/>
            <person name="Hainaut M."/>
            <person name="Levati E."/>
            <person name="Barry K.W."/>
            <person name="Belfiori B."/>
            <person name="Cichocki N."/>
            <person name="Clum A."/>
            <person name="Dockter R.B."/>
            <person name="Fauchery L."/>
            <person name="Guy J."/>
            <person name="Iotti M."/>
            <person name="Le Tacon F."/>
            <person name="Lindquist E.A."/>
            <person name="Lipzen A."/>
            <person name="Malagnac F."/>
            <person name="Mello A."/>
            <person name="Molinier V."/>
            <person name="Miyauchi S."/>
            <person name="Poulain J."/>
            <person name="Riccioni C."/>
            <person name="Rubini A."/>
            <person name="Sitrit Y."/>
            <person name="Splivallo R."/>
            <person name="Traeger S."/>
            <person name="Wang M."/>
            <person name="Zifcakova L."/>
            <person name="Wipf D."/>
            <person name="Zambonelli A."/>
            <person name="Paolocci F."/>
            <person name="Nowrousian M."/>
            <person name="Ottonello S."/>
            <person name="Baldrian P."/>
            <person name="Spatafora J.W."/>
            <person name="Henrissat B."/>
            <person name="Nagy L.G."/>
            <person name="Aury J.M."/>
            <person name="Wincker P."/>
            <person name="Grigoriev I.V."/>
            <person name="Bonfante P."/>
            <person name="Martin F.M."/>
        </authorList>
    </citation>
    <scope>NUCLEOTIDE SEQUENCE [LARGE SCALE GENOMIC DNA]</scope>
    <source>
        <strain evidence="10 11">120613-1</strain>
    </source>
</reference>